<dbReference type="Proteomes" id="UP000273675">
    <property type="component" value="Unassembled WGS sequence"/>
</dbReference>
<dbReference type="SUPFAM" id="SSF54506">
    <property type="entry name" value="Diaminopimelate epimerase-like"/>
    <property type="match status" value="1"/>
</dbReference>
<dbReference type="PANTHER" id="PTHR33442:SF5">
    <property type="entry name" value="BIFUNCTIONAL TRANS-3-HYDROXY-L-PROLINE DEHYDRATASE_2-EPIMERASE"/>
    <property type="match status" value="1"/>
</dbReference>
<dbReference type="NCBIfam" id="NF010578">
    <property type="entry name" value="PRK13971.1"/>
    <property type="match status" value="1"/>
</dbReference>
<accession>A0A495D3G6</accession>
<dbReference type="PANTHER" id="PTHR33442">
    <property type="entry name" value="TRANS-3-HYDROXY-L-PROLINE DEHYDRATASE"/>
    <property type="match status" value="1"/>
</dbReference>
<evidence type="ECO:0000256" key="1">
    <source>
        <dbReference type="ARBA" id="ARBA00007529"/>
    </source>
</evidence>
<dbReference type="Pfam" id="PF05544">
    <property type="entry name" value="Pro_racemase"/>
    <property type="match status" value="1"/>
</dbReference>
<organism evidence="2 3">
    <name type="scientific">Maricaulis maris</name>
    <dbReference type="NCBI Taxonomy" id="74318"/>
    <lineage>
        <taxon>Bacteria</taxon>
        <taxon>Pseudomonadati</taxon>
        <taxon>Pseudomonadota</taxon>
        <taxon>Alphaproteobacteria</taxon>
        <taxon>Maricaulales</taxon>
        <taxon>Maricaulaceae</taxon>
        <taxon>Maricaulis</taxon>
    </lineage>
</organism>
<dbReference type="OrthoDB" id="181267at2"/>
<reference evidence="2 3" key="1">
    <citation type="submission" date="2018-10" db="EMBL/GenBank/DDBJ databases">
        <title>Genomic Encyclopedia of Type Strains, Phase IV (KMG-IV): sequencing the most valuable type-strain genomes for metagenomic binning, comparative biology and taxonomic classification.</title>
        <authorList>
            <person name="Goeker M."/>
        </authorList>
    </citation>
    <scope>NUCLEOTIDE SEQUENCE [LARGE SCALE GENOMIC DNA]</scope>
    <source>
        <strain evidence="2 3">DSM 4734</strain>
    </source>
</reference>
<dbReference type="EMBL" id="RBIM01000004">
    <property type="protein sequence ID" value="RKQ96454.1"/>
    <property type="molecule type" value="Genomic_DNA"/>
</dbReference>
<dbReference type="GO" id="GO:0047580">
    <property type="term" value="F:4-hydroxyproline epimerase activity"/>
    <property type="evidence" value="ECO:0007669"/>
    <property type="project" value="TreeGrafter"/>
</dbReference>
<dbReference type="AlphaFoldDB" id="A0A495D3G6"/>
<dbReference type="RefSeq" id="WP_121210987.1">
    <property type="nucleotide sequence ID" value="NZ_RBIM01000004.1"/>
</dbReference>
<proteinExistence type="inferred from homology"/>
<dbReference type="Gene3D" id="3.10.310.10">
    <property type="entry name" value="Diaminopimelate Epimerase, Chain A, domain 1"/>
    <property type="match status" value="2"/>
</dbReference>
<comment type="caution">
    <text evidence="2">The sequence shown here is derived from an EMBL/GenBank/DDBJ whole genome shotgun (WGS) entry which is preliminary data.</text>
</comment>
<name>A0A495D3G6_9PROT</name>
<evidence type="ECO:0000313" key="3">
    <source>
        <dbReference type="Proteomes" id="UP000273675"/>
    </source>
</evidence>
<protein>
    <submittedName>
        <fullName evidence="2">Proline racemase</fullName>
    </submittedName>
</protein>
<dbReference type="FunFam" id="3.10.310.10:FF:000005">
    <property type="entry name" value="Proline racemase"/>
    <property type="match status" value="1"/>
</dbReference>
<sequence length="333" mass="35841">MTRHVFQCLDGHACGNPVRLITGPLPFLAGDTMSEKRADFMARFDWIRRSLMFEPRGHDMMSGAMFYPPCDPDADASILFIETSGCLPMCGHGTIGALTMALENGVFTPADRTCVKLDAPAGRIEAEIDWQGDRVAGVRIRNIASYLAVTGLMLDIPGWQAISVDIAYGGNFYAIIEPQPGYGDLDEMSVADILRLSPLIRAAANEAVTLSHPDDPRVQGVSHALWTGRPRDPKAHARNAVFYGARAIDRSPCGTGTSARMAQLAARGELKPGDAFIHESLIGSLFEGKVEAATTVGDHAAIIPSIKGWAIQTGINTIWVDERDPYAGGFTVG</sequence>
<gene>
    <name evidence="2" type="ORF">C7435_1784</name>
</gene>
<evidence type="ECO:0000313" key="2">
    <source>
        <dbReference type="EMBL" id="RKQ96454.1"/>
    </source>
</evidence>
<comment type="similarity">
    <text evidence="1">Belongs to the proline racemase family.</text>
</comment>
<dbReference type="InterPro" id="IPR008794">
    <property type="entry name" value="Pro_racemase_fam"/>
</dbReference>
<dbReference type="SFLD" id="SFLDS00028">
    <property type="entry name" value="Proline_Racemase"/>
    <property type="match status" value="1"/>
</dbReference>
<dbReference type="PIRSF" id="PIRSF029792">
    <property type="entry name" value="Pro_racemase"/>
    <property type="match status" value="1"/>
</dbReference>